<organism evidence="1">
    <name type="scientific">Myoviridae sp. ct5Tq8</name>
    <dbReference type="NCBI Taxonomy" id="2826612"/>
    <lineage>
        <taxon>Viruses</taxon>
        <taxon>Duplodnaviria</taxon>
        <taxon>Heunggongvirae</taxon>
        <taxon>Uroviricota</taxon>
        <taxon>Caudoviricetes</taxon>
    </lineage>
</organism>
<evidence type="ECO:0000313" key="1">
    <source>
        <dbReference type="EMBL" id="DAD92529.1"/>
    </source>
</evidence>
<dbReference type="EMBL" id="BK015138">
    <property type="protein sequence ID" value="DAD92529.1"/>
    <property type="molecule type" value="Genomic_DNA"/>
</dbReference>
<protein>
    <submittedName>
        <fullName evidence="1">Uncharacterized protein</fullName>
    </submittedName>
</protein>
<proteinExistence type="predicted"/>
<sequence>MGEYADFISKYFPLSGQMENEETLYRLICESNLISRIMLKYMDMSIEYVDQEKLIFYRRFRDGINKVLLYLPLNEEIGICACMRYSVEQFLKFIYAIYFEKDIEKIVQTSYRHIKDDVKKNNVIPEKVKTEFQKMYTYYAKYSNNVHAKEIDDSQELISLGRIVGGENEYAVDIEKDLRDILNISYEVMQSIFGVKFESLNTSERMNISNLQSKKRRKKICEILGCDD</sequence>
<reference evidence="1" key="1">
    <citation type="journal article" date="2021" name="Proc. Natl. Acad. Sci. U.S.A.">
        <title>A Catalog of Tens of Thousands of Viruses from Human Metagenomes Reveals Hidden Associations with Chronic Diseases.</title>
        <authorList>
            <person name="Tisza M.J."/>
            <person name="Buck C.B."/>
        </authorList>
    </citation>
    <scope>NUCLEOTIDE SEQUENCE</scope>
    <source>
        <strain evidence="1">Ct5Tq8</strain>
    </source>
</reference>
<name>A0A8S5ND17_9CAUD</name>
<accession>A0A8S5ND17</accession>